<evidence type="ECO:0000256" key="8">
    <source>
        <dbReference type="ARBA" id="ARBA00023136"/>
    </source>
</evidence>
<comment type="caution">
    <text evidence="9">Lacks conserved residue(s) required for the propagation of feature annotation.</text>
</comment>
<evidence type="ECO:0000256" key="5">
    <source>
        <dbReference type="ARBA" id="ARBA00022927"/>
    </source>
</evidence>
<evidence type="ECO:0000313" key="14">
    <source>
        <dbReference type="EMBL" id="HIZ34985.1"/>
    </source>
</evidence>
<comment type="similarity">
    <text evidence="9">Belongs to the SecD/SecF family. SecD subfamily.</text>
</comment>
<gene>
    <name evidence="9 14" type="primary">secD</name>
    <name evidence="14" type="ORF">H9815_04340</name>
</gene>
<feature type="transmembrane region" description="Helical" evidence="9">
    <location>
        <begin position="481"/>
        <end position="503"/>
    </location>
</feature>
<evidence type="ECO:0000256" key="7">
    <source>
        <dbReference type="ARBA" id="ARBA00023010"/>
    </source>
</evidence>
<feature type="compositionally biased region" description="Acidic residues" evidence="10">
    <location>
        <begin position="226"/>
        <end position="237"/>
    </location>
</feature>
<keyword evidence="7 9" id="KW-0811">Translocation</keyword>
<evidence type="ECO:0000256" key="2">
    <source>
        <dbReference type="ARBA" id="ARBA00022448"/>
    </source>
</evidence>
<dbReference type="Gene3D" id="3.30.1360.200">
    <property type="match status" value="1"/>
</dbReference>
<evidence type="ECO:0000256" key="10">
    <source>
        <dbReference type="SAM" id="MobiDB-lite"/>
    </source>
</evidence>
<dbReference type="InterPro" id="IPR005791">
    <property type="entry name" value="SecD"/>
</dbReference>
<evidence type="ECO:0000259" key="12">
    <source>
        <dbReference type="Pfam" id="PF21760"/>
    </source>
</evidence>
<feature type="transmembrane region" description="Helical" evidence="9">
    <location>
        <begin position="450"/>
        <end position="469"/>
    </location>
</feature>
<keyword evidence="3 9" id="KW-1003">Cell membrane</keyword>
<comment type="subunit">
    <text evidence="9">Forms a complex with SecF. Part of the essential Sec protein translocation apparatus which comprises SecA, SecYEG and auxiliary proteins SecDF. Other proteins may also be involved.</text>
</comment>
<dbReference type="InterPro" id="IPR055344">
    <property type="entry name" value="SecD_SecF_C_bact"/>
</dbReference>
<evidence type="ECO:0000256" key="6">
    <source>
        <dbReference type="ARBA" id="ARBA00022989"/>
    </source>
</evidence>
<dbReference type="Pfam" id="PF21760">
    <property type="entry name" value="SecD_1st"/>
    <property type="match status" value="1"/>
</dbReference>
<reference evidence="14" key="1">
    <citation type="journal article" date="2021" name="PeerJ">
        <title>Extensive microbial diversity within the chicken gut microbiome revealed by metagenomics and culture.</title>
        <authorList>
            <person name="Gilroy R."/>
            <person name="Ravi A."/>
            <person name="Getino M."/>
            <person name="Pursley I."/>
            <person name="Horton D.L."/>
            <person name="Alikhan N.F."/>
            <person name="Baker D."/>
            <person name="Gharbi K."/>
            <person name="Hall N."/>
            <person name="Watson M."/>
            <person name="Adriaenssens E.M."/>
            <person name="Foster-Nyarko E."/>
            <person name="Jarju S."/>
            <person name="Secka A."/>
            <person name="Antonio M."/>
            <person name="Oren A."/>
            <person name="Chaudhuri R.R."/>
            <person name="La Ragione R."/>
            <person name="Hildebrand F."/>
            <person name="Pallen M.J."/>
        </authorList>
    </citation>
    <scope>NUCLEOTIDE SEQUENCE</scope>
    <source>
        <strain evidence="14">ChiGjej4B4-7305</strain>
    </source>
</reference>
<dbReference type="SUPFAM" id="SSF82866">
    <property type="entry name" value="Multidrug efflux transporter AcrB transmembrane domain"/>
    <property type="match status" value="1"/>
</dbReference>
<dbReference type="Gene3D" id="3.30.70.3220">
    <property type="match status" value="1"/>
</dbReference>
<dbReference type="NCBIfam" id="TIGR01129">
    <property type="entry name" value="secD"/>
    <property type="match status" value="1"/>
</dbReference>
<feature type="compositionally biased region" description="Low complexity" evidence="10">
    <location>
        <begin position="137"/>
        <end position="156"/>
    </location>
</feature>
<feature type="transmembrane region" description="Helical" evidence="9">
    <location>
        <begin position="531"/>
        <end position="549"/>
    </location>
</feature>
<reference evidence="14" key="2">
    <citation type="submission" date="2021-04" db="EMBL/GenBank/DDBJ databases">
        <authorList>
            <person name="Gilroy R."/>
        </authorList>
    </citation>
    <scope>NUCLEOTIDE SEQUENCE</scope>
    <source>
        <strain evidence="14">ChiGjej4B4-7305</strain>
    </source>
</reference>
<keyword evidence="4 9" id="KW-0812">Transmembrane</keyword>
<evidence type="ECO:0000259" key="13">
    <source>
        <dbReference type="Pfam" id="PF22599"/>
    </source>
</evidence>
<feature type="compositionally biased region" description="Low complexity" evidence="10">
    <location>
        <begin position="629"/>
        <end position="640"/>
    </location>
</feature>
<dbReference type="InterPro" id="IPR048634">
    <property type="entry name" value="SecD_SecF_C"/>
</dbReference>
<sequence>MASRTRRVRPLRTLTFLLFLIALVYGGLAANSLWGKGSMAPGLALDLEGGTQLVLTPSAEGAEVSDEQISEAIRIMRQRVDASGVSEAEISSQGGSNIVVQLPGNPDQETIDLVQSSAQLRFRVLLTEAGPGQIDPAAAAEQAQQQEQAGQQDQAGQGEGAGGTVAGAQARAPEDAPDEGTDEPSDPASEEPTDEPTDQPSETPTEQPQDFSQEEIEAAAMQAADSDGDGELSDEPATEPTSASDTAWITEQVMYDFYMLDCTDPANLAGGGGDALDQPLVACGTDGQAKYILGPAELEGTDVSSANSALETTEQGAVTNNYMVQLNFTSEGGQKFEEVTQRLASMTGTGQNRFAIVLDRLVISSPSVTEVIPGGQASITGNPQNPFTQDQTISLANQLNYGSLPITFELRSQEEISATLGSEQLERGMLAGLIGLALVVVYSIVQYRGLAIVTLLSLTAAAALTYGAITGLSELIGYRLSLAGVAGLIIAIGITADSFIVYFERIRDEVREGRRLEDAVELGWKRARRTILASDAVNLLAAIVLYTLAVGGVRGFAFTLGLTTIIDVIVVMLFTHPMVQALVRTKFFGGGHRLSGLDPKHLGATVPIYRGRGRLRSGESIAERRRAAELAGSASSAETADSGAEAASAPSPKEDTSDTELSSTSRKGDR</sequence>
<dbReference type="GO" id="GO:0043952">
    <property type="term" value="P:protein transport by the Sec complex"/>
    <property type="evidence" value="ECO:0007669"/>
    <property type="project" value="UniProtKB-UniRule"/>
</dbReference>
<dbReference type="EMBL" id="DXBY01000070">
    <property type="protein sequence ID" value="HIZ34985.1"/>
    <property type="molecule type" value="Genomic_DNA"/>
</dbReference>
<dbReference type="GO" id="GO:0005886">
    <property type="term" value="C:plasma membrane"/>
    <property type="evidence" value="ECO:0007669"/>
    <property type="project" value="UniProtKB-SubCell"/>
</dbReference>
<feature type="region of interest" description="Disordered" evidence="10">
    <location>
        <begin position="137"/>
        <end position="247"/>
    </location>
</feature>
<dbReference type="InterPro" id="IPR048631">
    <property type="entry name" value="SecD_1st"/>
</dbReference>
<keyword evidence="8 9" id="KW-0472">Membrane</keyword>
<keyword evidence="5 9" id="KW-0653">Protein transport</keyword>
<dbReference type="Gene3D" id="1.20.1640.10">
    <property type="entry name" value="Multidrug efflux transporter AcrB transmembrane domain"/>
    <property type="match status" value="1"/>
</dbReference>
<feature type="region of interest" description="Disordered" evidence="10">
    <location>
        <begin position="623"/>
        <end position="670"/>
    </location>
</feature>
<feature type="transmembrane region" description="Helical" evidence="9">
    <location>
        <begin position="428"/>
        <end position="445"/>
    </location>
</feature>
<feature type="transmembrane region" description="Helical" evidence="9">
    <location>
        <begin position="555"/>
        <end position="574"/>
    </location>
</feature>
<dbReference type="Pfam" id="PF22599">
    <property type="entry name" value="SecDF_P1_head"/>
    <property type="match status" value="1"/>
</dbReference>
<evidence type="ECO:0000256" key="4">
    <source>
        <dbReference type="ARBA" id="ARBA00022692"/>
    </source>
</evidence>
<dbReference type="HAMAP" id="MF_01463_B">
    <property type="entry name" value="SecD_B"/>
    <property type="match status" value="1"/>
</dbReference>
<dbReference type="Proteomes" id="UP000824037">
    <property type="component" value="Unassembled WGS sequence"/>
</dbReference>
<dbReference type="GO" id="GO:0006605">
    <property type="term" value="P:protein targeting"/>
    <property type="evidence" value="ECO:0007669"/>
    <property type="project" value="UniProtKB-UniRule"/>
</dbReference>
<dbReference type="AlphaFoldDB" id="A0A9D2J2X5"/>
<comment type="subcellular location">
    <subcellularLocation>
        <location evidence="1 9">Cell membrane</location>
        <topology evidence="1 9">Multi-pass membrane protein</topology>
    </subcellularLocation>
</comment>
<comment type="function">
    <text evidence="9">Part of the Sec protein translocase complex. Interacts with the SecYEG preprotein conducting channel. SecDF uses the proton motive force (PMF) to complete protein translocation after the ATP-dependent function of SecA.</text>
</comment>
<accession>A0A9D2J2X5</accession>
<feature type="compositionally biased region" description="Acidic residues" evidence="10">
    <location>
        <begin position="175"/>
        <end position="197"/>
    </location>
</feature>
<dbReference type="NCBIfam" id="TIGR00916">
    <property type="entry name" value="2A0604s01"/>
    <property type="match status" value="1"/>
</dbReference>
<evidence type="ECO:0000259" key="11">
    <source>
        <dbReference type="Pfam" id="PF02355"/>
    </source>
</evidence>
<dbReference type="GO" id="GO:0015450">
    <property type="term" value="F:protein-transporting ATPase activity"/>
    <property type="evidence" value="ECO:0007669"/>
    <property type="project" value="InterPro"/>
</dbReference>
<feature type="domain" description="Protein export membrane protein SecD/SecF C-terminal" evidence="11">
    <location>
        <begin position="408"/>
        <end position="582"/>
    </location>
</feature>
<protein>
    <recommendedName>
        <fullName evidence="9">Protein translocase subunit SecD</fullName>
    </recommendedName>
</protein>
<dbReference type="PANTHER" id="PTHR30081:SF1">
    <property type="entry name" value="PROTEIN TRANSLOCASE SUBUNIT SECD"/>
    <property type="match status" value="1"/>
</dbReference>
<dbReference type="InterPro" id="IPR054384">
    <property type="entry name" value="SecDF_P1_head"/>
</dbReference>
<dbReference type="Pfam" id="PF02355">
    <property type="entry name" value="SecD_SecF_C"/>
    <property type="match status" value="1"/>
</dbReference>
<organism evidence="14 15">
    <name type="scientific">Candidatus Ruania gallistercoris</name>
    <dbReference type="NCBI Taxonomy" id="2838746"/>
    <lineage>
        <taxon>Bacteria</taxon>
        <taxon>Bacillati</taxon>
        <taxon>Actinomycetota</taxon>
        <taxon>Actinomycetes</taxon>
        <taxon>Micrococcales</taxon>
        <taxon>Ruaniaceae</taxon>
        <taxon>Ruania</taxon>
    </lineage>
</organism>
<keyword evidence="2 9" id="KW-0813">Transport</keyword>
<feature type="domain" description="SecDF P1 head subdomain" evidence="13">
    <location>
        <begin position="287"/>
        <end position="406"/>
    </location>
</feature>
<evidence type="ECO:0000256" key="3">
    <source>
        <dbReference type="ARBA" id="ARBA00022475"/>
    </source>
</evidence>
<evidence type="ECO:0000256" key="1">
    <source>
        <dbReference type="ARBA" id="ARBA00004651"/>
    </source>
</evidence>
<proteinExistence type="inferred from homology"/>
<feature type="compositionally biased region" description="Polar residues" evidence="10">
    <location>
        <begin position="198"/>
        <end position="211"/>
    </location>
</feature>
<name>A0A9D2J2X5_9MICO</name>
<dbReference type="GO" id="GO:0065002">
    <property type="term" value="P:intracellular protein transmembrane transport"/>
    <property type="evidence" value="ECO:0007669"/>
    <property type="project" value="UniProtKB-UniRule"/>
</dbReference>
<evidence type="ECO:0000256" key="9">
    <source>
        <dbReference type="HAMAP-Rule" id="MF_01463"/>
    </source>
</evidence>
<comment type="caution">
    <text evidence="14">The sequence shown here is derived from an EMBL/GenBank/DDBJ whole genome shotgun (WGS) entry which is preliminary data.</text>
</comment>
<evidence type="ECO:0000313" key="15">
    <source>
        <dbReference type="Proteomes" id="UP000824037"/>
    </source>
</evidence>
<feature type="compositionally biased region" description="Low complexity" evidence="10">
    <location>
        <begin position="659"/>
        <end position="670"/>
    </location>
</feature>
<dbReference type="PANTHER" id="PTHR30081">
    <property type="entry name" value="PROTEIN-EXPORT MEMBRANE PROTEIN SEC"/>
    <property type="match status" value="1"/>
</dbReference>
<keyword evidence="6 9" id="KW-1133">Transmembrane helix</keyword>
<feature type="domain" description="Protein translocase subunit SecDF P1" evidence="12">
    <location>
        <begin position="70"/>
        <end position="124"/>
    </location>
</feature>
<dbReference type="InterPro" id="IPR022813">
    <property type="entry name" value="SecD/SecF_arch_bac"/>
</dbReference>